<evidence type="ECO:0000256" key="8">
    <source>
        <dbReference type="RuleBase" id="RU000461"/>
    </source>
</evidence>
<sequence>MSTTVKLITYTKDELLHGYSLYGVALTLFFSGLFFFLKKEWSIHSPSKLPIVGIDSPGYFGLLKARRHFVTNGRQILKDAYYKYYKKNFVITTNSCEKIILTFDQTKELSNAPEDTVSFIHAINELMMADYTGLNRAPGSHILKDVIRIKLTQNLGSMKEAQMEETQFALNTEMPQCTTDGCYSPTPILICLVRMLIKLIMAEWTSVNIYSATLRMVARISGRAFIGLPLCRDEDWLTVSINFTNDVFNTAAKLATISKLIRPFYAYIQNSTKAIEAHRRKARALLAPTIQRRLEEETLGKESGTAHREYNDLLQWLSDRIESQHKNVDHLAELQLSTSMASIHTTTSSLVNTILDLAEHQEYIQPIREEIEAVISTNDGMLDRRALRKMRKTDSFLKESMKARLGLLTFNRKVMKSLTLSDGTYLPKGTLIAAPHSIFSTDPDYIEDPEAFDGFRWYKKALALKDGMVDNNYSASAAPENLAFGQGKHACPGRFFATEEIKLILIYILLQYDLKYPEGQSRPDNIDNGEFTFPDFRQKLLFKKLPGPKKFSFL</sequence>
<dbReference type="Pfam" id="PF00067">
    <property type="entry name" value="p450"/>
    <property type="match status" value="1"/>
</dbReference>
<evidence type="ECO:0000256" key="6">
    <source>
        <dbReference type="ARBA" id="ARBA00023033"/>
    </source>
</evidence>
<dbReference type="GO" id="GO:0020037">
    <property type="term" value="F:heme binding"/>
    <property type="evidence" value="ECO:0007669"/>
    <property type="project" value="InterPro"/>
</dbReference>
<dbReference type="PROSITE" id="PS00086">
    <property type="entry name" value="CYTOCHROME_P450"/>
    <property type="match status" value="1"/>
</dbReference>
<protein>
    <submittedName>
        <fullName evidence="10">Cytochrome P450</fullName>
    </submittedName>
</protein>
<dbReference type="EMBL" id="ML120428">
    <property type="protein sequence ID" value="RPA95180.1"/>
    <property type="molecule type" value="Genomic_DNA"/>
</dbReference>
<evidence type="ECO:0000256" key="4">
    <source>
        <dbReference type="ARBA" id="ARBA00023002"/>
    </source>
</evidence>
<keyword evidence="9" id="KW-0472">Membrane</keyword>
<dbReference type="InterPro" id="IPR001128">
    <property type="entry name" value="Cyt_P450"/>
</dbReference>
<dbReference type="PANTHER" id="PTHR46206:SF6">
    <property type="entry name" value="CYTOCHROME P450 MONOOXYGENASE AN1598-RELATED"/>
    <property type="match status" value="1"/>
</dbReference>
<dbReference type="STRING" id="1336337.A0A3N4JFJ1"/>
<dbReference type="GO" id="GO:0016705">
    <property type="term" value="F:oxidoreductase activity, acting on paired donors, with incorporation or reduction of molecular oxygen"/>
    <property type="evidence" value="ECO:0007669"/>
    <property type="project" value="InterPro"/>
</dbReference>
<accession>A0A3N4JFJ1</accession>
<evidence type="ECO:0000256" key="5">
    <source>
        <dbReference type="ARBA" id="ARBA00023004"/>
    </source>
</evidence>
<gene>
    <name evidence="10" type="ORF">L873DRAFT_1792378</name>
</gene>
<dbReference type="Gene3D" id="1.10.630.10">
    <property type="entry name" value="Cytochrome P450"/>
    <property type="match status" value="1"/>
</dbReference>
<dbReference type="GO" id="GO:0004497">
    <property type="term" value="F:monooxygenase activity"/>
    <property type="evidence" value="ECO:0007669"/>
    <property type="project" value="UniProtKB-KW"/>
</dbReference>
<evidence type="ECO:0000256" key="9">
    <source>
        <dbReference type="SAM" id="Phobius"/>
    </source>
</evidence>
<dbReference type="SUPFAM" id="SSF48264">
    <property type="entry name" value="Cytochrome P450"/>
    <property type="match status" value="1"/>
</dbReference>
<dbReference type="PRINTS" id="PR00465">
    <property type="entry name" value="EP450IV"/>
</dbReference>
<keyword evidence="9" id="KW-0812">Transmembrane</keyword>
<evidence type="ECO:0000256" key="7">
    <source>
        <dbReference type="PIRSR" id="PIRSR602403-1"/>
    </source>
</evidence>
<keyword evidence="9" id="KW-1133">Transmembrane helix</keyword>
<dbReference type="GO" id="GO:0005506">
    <property type="term" value="F:iron ion binding"/>
    <property type="evidence" value="ECO:0007669"/>
    <property type="project" value="InterPro"/>
</dbReference>
<dbReference type="InterPro" id="IPR036396">
    <property type="entry name" value="Cyt_P450_sf"/>
</dbReference>
<evidence type="ECO:0000256" key="3">
    <source>
        <dbReference type="ARBA" id="ARBA00022723"/>
    </source>
</evidence>
<reference evidence="10 11" key="1">
    <citation type="journal article" date="2018" name="Nat. Ecol. Evol.">
        <title>Pezizomycetes genomes reveal the molecular basis of ectomycorrhizal truffle lifestyle.</title>
        <authorList>
            <person name="Murat C."/>
            <person name="Payen T."/>
            <person name="Noel B."/>
            <person name="Kuo A."/>
            <person name="Morin E."/>
            <person name="Chen J."/>
            <person name="Kohler A."/>
            <person name="Krizsan K."/>
            <person name="Balestrini R."/>
            <person name="Da Silva C."/>
            <person name="Montanini B."/>
            <person name="Hainaut M."/>
            <person name="Levati E."/>
            <person name="Barry K.W."/>
            <person name="Belfiori B."/>
            <person name="Cichocki N."/>
            <person name="Clum A."/>
            <person name="Dockter R.B."/>
            <person name="Fauchery L."/>
            <person name="Guy J."/>
            <person name="Iotti M."/>
            <person name="Le Tacon F."/>
            <person name="Lindquist E.A."/>
            <person name="Lipzen A."/>
            <person name="Malagnac F."/>
            <person name="Mello A."/>
            <person name="Molinier V."/>
            <person name="Miyauchi S."/>
            <person name="Poulain J."/>
            <person name="Riccioni C."/>
            <person name="Rubini A."/>
            <person name="Sitrit Y."/>
            <person name="Splivallo R."/>
            <person name="Traeger S."/>
            <person name="Wang M."/>
            <person name="Zifcakova L."/>
            <person name="Wipf D."/>
            <person name="Zambonelli A."/>
            <person name="Paolocci F."/>
            <person name="Nowrousian M."/>
            <person name="Ottonello S."/>
            <person name="Baldrian P."/>
            <person name="Spatafora J.W."/>
            <person name="Henrissat B."/>
            <person name="Nagy L.G."/>
            <person name="Aury J.M."/>
            <person name="Wincker P."/>
            <person name="Grigoriev I.V."/>
            <person name="Bonfante P."/>
            <person name="Martin F.M."/>
        </authorList>
    </citation>
    <scope>NUCLEOTIDE SEQUENCE [LARGE SCALE GENOMIC DNA]</scope>
    <source>
        <strain evidence="10 11">120613-1</strain>
    </source>
</reference>
<proteinExistence type="inferred from homology"/>
<dbReference type="Proteomes" id="UP000276215">
    <property type="component" value="Unassembled WGS sequence"/>
</dbReference>
<dbReference type="CDD" id="cd11041">
    <property type="entry name" value="CYP503A1-like"/>
    <property type="match status" value="1"/>
</dbReference>
<evidence type="ECO:0000256" key="1">
    <source>
        <dbReference type="ARBA" id="ARBA00001971"/>
    </source>
</evidence>
<keyword evidence="11" id="KW-1185">Reference proteome</keyword>
<evidence type="ECO:0000313" key="11">
    <source>
        <dbReference type="Proteomes" id="UP000276215"/>
    </source>
</evidence>
<keyword evidence="3 7" id="KW-0479">Metal-binding</keyword>
<name>A0A3N4JFJ1_9PEZI</name>
<keyword evidence="5 7" id="KW-0408">Iron</keyword>
<keyword evidence="4 8" id="KW-0560">Oxidoreductase</keyword>
<dbReference type="AlphaFoldDB" id="A0A3N4JFJ1"/>
<dbReference type="InterPro" id="IPR002403">
    <property type="entry name" value="Cyt_P450_E_grp-IV"/>
</dbReference>
<organism evidence="10 11">
    <name type="scientific">Choiromyces venosus 120613-1</name>
    <dbReference type="NCBI Taxonomy" id="1336337"/>
    <lineage>
        <taxon>Eukaryota</taxon>
        <taxon>Fungi</taxon>
        <taxon>Dikarya</taxon>
        <taxon>Ascomycota</taxon>
        <taxon>Pezizomycotina</taxon>
        <taxon>Pezizomycetes</taxon>
        <taxon>Pezizales</taxon>
        <taxon>Tuberaceae</taxon>
        <taxon>Choiromyces</taxon>
    </lineage>
</organism>
<comment type="similarity">
    <text evidence="2 8">Belongs to the cytochrome P450 family.</text>
</comment>
<comment type="cofactor">
    <cofactor evidence="1 7">
        <name>heme</name>
        <dbReference type="ChEBI" id="CHEBI:30413"/>
    </cofactor>
</comment>
<keyword evidence="7 8" id="KW-0349">Heme</keyword>
<feature type="transmembrane region" description="Helical" evidence="9">
    <location>
        <begin position="20"/>
        <end position="37"/>
    </location>
</feature>
<evidence type="ECO:0000313" key="10">
    <source>
        <dbReference type="EMBL" id="RPA95180.1"/>
    </source>
</evidence>
<dbReference type="OrthoDB" id="1844152at2759"/>
<feature type="binding site" description="axial binding residue" evidence="7">
    <location>
        <position position="491"/>
    </location>
    <ligand>
        <name>heme</name>
        <dbReference type="ChEBI" id="CHEBI:30413"/>
    </ligand>
    <ligandPart>
        <name>Fe</name>
        <dbReference type="ChEBI" id="CHEBI:18248"/>
    </ligandPart>
</feature>
<keyword evidence="6 8" id="KW-0503">Monooxygenase</keyword>
<evidence type="ECO:0000256" key="2">
    <source>
        <dbReference type="ARBA" id="ARBA00010617"/>
    </source>
</evidence>
<dbReference type="InterPro" id="IPR017972">
    <property type="entry name" value="Cyt_P450_CS"/>
</dbReference>
<dbReference type="PANTHER" id="PTHR46206">
    <property type="entry name" value="CYTOCHROME P450"/>
    <property type="match status" value="1"/>
</dbReference>